<protein>
    <submittedName>
        <fullName evidence="1">Uncharacterized protein</fullName>
    </submittedName>
</protein>
<keyword evidence="2" id="KW-1185">Reference proteome</keyword>
<name>A0ACD5XWN7_AVESA</name>
<evidence type="ECO:0000313" key="2">
    <source>
        <dbReference type="Proteomes" id="UP001732700"/>
    </source>
</evidence>
<dbReference type="Proteomes" id="UP001732700">
    <property type="component" value="Chromosome 5C"/>
</dbReference>
<sequence>MRGLHTFGGDQLQTTRGQHIFGGAQPPMTRGLHISAYFRWGPGSKESSTSNNGQGEDRHDGVKHQMHDDFTVLNNTVFLEEALTPGSTVIPYIRPSAIPGGAPLLRRAVADSISMSTENFTDIMEMFAPASHAMARDIWSTLDICEHLRPVKGEKKTCVTCVESMVEFAASVVAGGNTRDLRVFSSPDVPAEGVTSGRRYKVAASRVVTAAGDTVTCHNMKFPVAAYMCHAVNPTRVYTVALESVDVAGAGEAGQRMEALAVCHLDTSEFGAMTMPEHVKPGEAPLCHFISRDSVLWARDMPAAAA</sequence>
<organism evidence="1 2">
    <name type="scientific">Avena sativa</name>
    <name type="common">Oat</name>
    <dbReference type="NCBI Taxonomy" id="4498"/>
    <lineage>
        <taxon>Eukaryota</taxon>
        <taxon>Viridiplantae</taxon>
        <taxon>Streptophyta</taxon>
        <taxon>Embryophyta</taxon>
        <taxon>Tracheophyta</taxon>
        <taxon>Spermatophyta</taxon>
        <taxon>Magnoliopsida</taxon>
        <taxon>Liliopsida</taxon>
        <taxon>Poales</taxon>
        <taxon>Poaceae</taxon>
        <taxon>BOP clade</taxon>
        <taxon>Pooideae</taxon>
        <taxon>Poodae</taxon>
        <taxon>Poeae</taxon>
        <taxon>Poeae Chloroplast Group 1 (Aveneae type)</taxon>
        <taxon>Aveninae</taxon>
        <taxon>Avena</taxon>
    </lineage>
</organism>
<reference evidence="1" key="2">
    <citation type="submission" date="2025-09" db="UniProtKB">
        <authorList>
            <consortium name="EnsemblPlants"/>
        </authorList>
    </citation>
    <scope>IDENTIFICATION</scope>
</reference>
<proteinExistence type="predicted"/>
<accession>A0ACD5XWN7</accession>
<evidence type="ECO:0000313" key="1">
    <source>
        <dbReference type="EnsemblPlants" id="AVESA.00010b.r2.5CG0866150.1.CDS"/>
    </source>
</evidence>
<dbReference type="EnsemblPlants" id="AVESA.00010b.r2.5CG0866150.1">
    <property type="protein sequence ID" value="AVESA.00010b.r2.5CG0866150.1.CDS"/>
    <property type="gene ID" value="AVESA.00010b.r2.5CG0866150"/>
</dbReference>
<reference evidence="1" key="1">
    <citation type="submission" date="2021-05" db="EMBL/GenBank/DDBJ databases">
        <authorList>
            <person name="Scholz U."/>
            <person name="Mascher M."/>
            <person name="Fiebig A."/>
        </authorList>
    </citation>
    <scope>NUCLEOTIDE SEQUENCE [LARGE SCALE GENOMIC DNA]</scope>
</reference>